<proteinExistence type="predicted"/>
<evidence type="ECO:0008006" key="3">
    <source>
        <dbReference type="Google" id="ProtNLM"/>
    </source>
</evidence>
<comment type="caution">
    <text evidence="1">The sequence shown here is derived from an EMBL/GenBank/DDBJ whole genome shotgun (WGS) entry which is preliminary data.</text>
</comment>
<sequence length="168" mass="18987">MLTGLLIRYQPNNILVNYEEAAGCGNVTVNNVQISDLEDAVILPSGKWLRGPLCGNAMWRRPESWCRSRQNYASDVFSFGIVMIYVILNEMIFRVDEGRLKASDSWRDVLSLHISYFADEDGLGSLLEHIRADNPFYGRLIDLAHSFGPEIPECLSDIGTMQKKTLET</sequence>
<organism evidence="1 2">
    <name type="scientific">Byssochlamys spectabilis (strain No. 5 / NBRC 109023)</name>
    <name type="common">Paecilomyces variotii</name>
    <dbReference type="NCBI Taxonomy" id="1356009"/>
    <lineage>
        <taxon>Eukaryota</taxon>
        <taxon>Fungi</taxon>
        <taxon>Dikarya</taxon>
        <taxon>Ascomycota</taxon>
        <taxon>Pezizomycotina</taxon>
        <taxon>Eurotiomycetes</taxon>
        <taxon>Eurotiomycetidae</taxon>
        <taxon>Eurotiales</taxon>
        <taxon>Thermoascaceae</taxon>
        <taxon>Paecilomyces</taxon>
    </lineage>
</organism>
<reference evidence="2" key="1">
    <citation type="journal article" date="2014" name="Genome Announc.">
        <title>Draft genome sequence of the formaldehyde-resistant fungus Byssochlamys spectabilis No. 5 (anamorph Paecilomyces variotii No. 5) (NBRC109023).</title>
        <authorList>
            <person name="Oka T."/>
            <person name="Ekino K."/>
            <person name="Fukuda K."/>
            <person name="Nomura Y."/>
        </authorList>
    </citation>
    <scope>NUCLEOTIDE SEQUENCE [LARGE SCALE GENOMIC DNA]</scope>
    <source>
        <strain evidence="2">No. 5 / NBRC 109023</strain>
    </source>
</reference>
<dbReference type="Proteomes" id="UP000018001">
    <property type="component" value="Unassembled WGS sequence"/>
</dbReference>
<name>V5FM81_BYSSN</name>
<dbReference type="SUPFAM" id="SSF56112">
    <property type="entry name" value="Protein kinase-like (PK-like)"/>
    <property type="match status" value="1"/>
</dbReference>
<evidence type="ECO:0000313" key="2">
    <source>
        <dbReference type="Proteomes" id="UP000018001"/>
    </source>
</evidence>
<dbReference type="eggNOG" id="KOG0594">
    <property type="taxonomic scope" value="Eukaryota"/>
</dbReference>
<accession>V5FM81</accession>
<evidence type="ECO:0000313" key="1">
    <source>
        <dbReference type="EMBL" id="GAD92988.1"/>
    </source>
</evidence>
<keyword evidence="2" id="KW-1185">Reference proteome</keyword>
<dbReference type="InterPro" id="IPR011009">
    <property type="entry name" value="Kinase-like_dom_sf"/>
</dbReference>
<dbReference type="Gene3D" id="1.10.510.10">
    <property type="entry name" value="Transferase(Phosphotransferase) domain 1"/>
    <property type="match status" value="1"/>
</dbReference>
<protein>
    <recommendedName>
        <fullName evidence="3">Protein kinase domain-containing protein</fullName>
    </recommendedName>
</protein>
<dbReference type="InParanoid" id="V5FM81"/>
<dbReference type="AlphaFoldDB" id="V5FM81"/>
<dbReference type="OrthoDB" id="4062651at2759"/>
<dbReference type="EMBL" id="BAUL01000041">
    <property type="protein sequence ID" value="GAD92988.1"/>
    <property type="molecule type" value="Genomic_DNA"/>
</dbReference>
<dbReference type="HOGENOM" id="CLU_054430_2_0_1"/>
<gene>
    <name evidence="1" type="ORF">PVAR5_1588</name>
</gene>